<comment type="function">
    <text evidence="1">Putative transcription activator involved in regulating light control of development.</text>
</comment>
<organism evidence="3 4">
    <name type="scientific">Trifolium medium</name>
    <dbReference type="NCBI Taxonomy" id="97028"/>
    <lineage>
        <taxon>Eukaryota</taxon>
        <taxon>Viridiplantae</taxon>
        <taxon>Streptophyta</taxon>
        <taxon>Embryophyta</taxon>
        <taxon>Tracheophyta</taxon>
        <taxon>Spermatophyta</taxon>
        <taxon>Magnoliopsida</taxon>
        <taxon>eudicotyledons</taxon>
        <taxon>Gunneridae</taxon>
        <taxon>Pentapetalae</taxon>
        <taxon>rosids</taxon>
        <taxon>fabids</taxon>
        <taxon>Fabales</taxon>
        <taxon>Fabaceae</taxon>
        <taxon>Papilionoideae</taxon>
        <taxon>50 kb inversion clade</taxon>
        <taxon>NPAAA clade</taxon>
        <taxon>Hologalegina</taxon>
        <taxon>IRL clade</taxon>
        <taxon>Trifolieae</taxon>
        <taxon>Trifolium</taxon>
    </lineage>
</organism>
<reference evidence="3 4" key="1">
    <citation type="journal article" date="2018" name="Front. Plant Sci.">
        <title>Red Clover (Trifolium pratense) and Zigzag Clover (T. medium) - A Picture of Genomic Similarities and Differences.</title>
        <authorList>
            <person name="Dluhosova J."/>
            <person name="Istvanek J."/>
            <person name="Nedelnik J."/>
            <person name="Repkova J."/>
        </authorList>
    </citation>
    <scope>NUCLEOTIDE SEQUENCE [LARGE SCALE GENOMIC DNA]</scope>
    <source>
        <strain evidence="4">cv. 10/8</strain>
        <tissue evidence="3">Leaf</tissue>
    </source>
</reference>
<dbReference type="Pfam" id="PF10551">
    <property type="entry name" value="MULE"/>
    <property type="match status" value="1"/>
</dbReference>
<dbReference type="GO" id="GO:0006355">
    <property type="term" value="P:regulation of DNA-templated transcription"/>
    <property type="evidence" value="ECO:0007669"/>
    <property type="project" value="UniProtKB-UniRule"/>
</dbReference>
<proteinExistence type="inferred from homology"/>
<dbReference type="PANTHER" id="PTHR31669">
    <property type="entry name" value="PROTEIN FAR1-RELATED SEQUENCE 10-RELATED"/>
    <property type="match status" value="1"/>
</dbReference>
<dbReference type="EMBL" id="LXQA010020577">
    <property type="protein sequence ID" value="MCH91514.1"/>
    <property type="molecule type" value="Genomic_DNA"/>
</dbReference>
<keyword evidence="1" id="KW-0862">Zinc</keyword>
<dbReference type="Proteomes" id="UP000265520">
    <property type="component" value="Unassembled WGS sequence"/>
</dbReference>
<evidence type="ECO:0000259" key="2">
    <source>
        <dbReference type="Pfam" id="PF10551"/>
    </source>
</evidence>
<dbReference type="GO" id="GO:0008270">
    <property type="term" value="F:zinc ion binding"/>
    <property type="evidence" value="ECO:0007669"/>
    <property type="project" value="UniProtKB-UniRule"/>
</dbReference>
<comment type="subcellular location">
    <subcellularLocation>
        <location evidence="1">Nucleus</location>
    </subcellularLocation>
</comment>
<comment type="caution">
    <text evidence="3">The sequence shown here is derived from an EMBL/GenBank/DDBJ whole genome shotgun (WGS) entry which is preliminary data.</text>
</comment>
<evidence type="ECO:0000313" key="4">
    <source>
        <dbReference type="Proteomes" id="UP000265520"/>
    </source>
</evidence>
<evidence type="ECO:0000313" key="3">
    <source>
        <dbReference type="EMBL" id="MCH91514.1"/>
    </source>
</evidence>
<keyword evidence="4" id="KW-1185">Reference proteome</keyword>
<protein>
    <recommendedName>
        <fullName evidence="1">Protein FAR1-RELATED SEQUENCE</fullName>
    </recommendedName>
</protein>
<comment type="similarity">
    <text evidence="1">Belongs to the FHY3/FAR1 family.</text>
</comment>
<keyword evidence="1" id="KW-0479">Metal-binding</keyword>
<feature type="domain" description="MULE transposase" evidence="2">
    <location>
        <begin position="2"/>
        <end position="40"/>
    </location>
</feature>
<name>A0A392MZ36_9FABA</name>
<evidence type="ECO:0000256" key="1">
    <source>
        <dbReference type="RuleBase" id="RU367018"/>
    </source>
</evidence>
<dbReference type="GO" id="GO:0005634">
    <property type="term" value="C:nucleus"/>
    <property type="evidence" value="ECO:0007669"/>
    <property type="project" value="UniProtKB-SubCell"/>
</dbReference>
<dbReference type="AlphaFoldDB" id="A0A392MZ36"/>
<dbReference type="InterPro" id="IPR018289">
    <property type="entry name" value="MULE_transposase_dom"/>
</dbReference>
<keyword evidence="1" id="KW-0863">Zinc-finger</keyword>
<dbReference type="InterPro" id="IPR031052">
    <property type="entry name" value="FHY3/FAR1"/>
</dbReference>
<keyword evidence="1" id="KW-0539">Nucleus</keyword>
<dbReference type="PANTHER" id="PTHR31669:SF292">
    <property type="entry name" value="OS02G0262500 PROTEIN"/>
    <property type="match status" value="1"/>
</dbReference>
<accession>A0A392MZ36</accession>
<sequence>MGGKSPKSVITDGDFAMRNAIKTVFPNAHHRLCAWHLIRNATSNVKDIQFVSRFKQCMLGDFDVAEFECRWTKLVADFELEENSWVSDLYEKRKMWATAHIRGNFFAGFRTTSRCEGLHSEFGKEVEADFTSSFGDLVLQSQLRSLEKSAADTYTKEIFNLMLPIFHRACTCRVIVLVSMEIVKLPESIILPRWTKAAKDSIFAVNGINVNSRDPALLSAYMWIVESCKRMAKECPVDTR</sequence>